<protein>
    <recommendedName>
        <fullName evidence="2">DDHD domain-containing protein</fullName>
    </recommendedName>
</protein>
<feature type="compositionally biased region" description="Basic and acidic residues" evidence="1">
    <location>
        <begin position="112"/>
        <end position="121"/>
    </location>
</feature>
<evidence type="ECO:0000313" key="3">
    <source>
        <dbReference type="EMBL" id="KAF2094834.1"/>
    </source>
</evidence>
<dbReference type="OrthoDB" id="69269at2759"/>
<feature type="compositionally biased region" description="Polar residues" evidence="1">
    <location>
        <begin position="142"/>
        <end position="152"/>
    </location>
</feature>
<dbReference type="PANTHER" id="PTHR23509:SF6">
    <property type="entry name" value="PHOSPHOLIPASE C1020.13C-RELATED"/>
    <property type="match status" value="1"/>
</dbReference>
<sequence>MAPFNQFIRDVRQHDESPPPVVARFFFTSPYAIDDPLSPLPPPMTLNSDARAIRQAPRPFSVYDNDALEEAWTKLRREIHRVTYEGEDQARRTKVAGSGEGKSQSKQTAARDVQRTQKQDVSRYSSDGDAPSSSLPIREHSSSISGMDTTGNPFIRAPSRKNISQAQEARLESRPLAQMMDSYEWDDEFHGQEEQVTQRPSTAESVGPTEKVPVGISRLHSVVMPQLQWVFLRCLQLYKAANFLRMEPIYWSPVNDIAPVVRATWFYKDNMLPVEVEVANMLEAGYAAMRPWTETWRDELNSAVEVGAIGEMKIVHRLWPEKVTKRESRPSTSGALESGSAMGVEPDDPEKEHREILSTASAIIDSAVGEQDVDNKASGSTPFGRDGYPRKYAQAGVIYANETEAYLLRPNLQPSDYYGRKPLASYIRKGRRIGIPVVRGFNQTAWDVLHPTKKSPTAVKAQEGVSSAEAGAPQNRRQKLDPTFALSERPKVTDLILVIHGIGQKLSERIESYHFTHAMNAFRREINIELGTDAVKAHLRKDMGGVMLLPINWRLSLKFEDGGYHDGSEDSISNHYSLKDITPDTLPSVRNIVGDVLLDLPYYLSQEHNPKMVRACIQEANRIYRLWCANNPGFAEYGRVHILAHSLGSVMAFDILSNQPTHVDKSWADPSVPESDLPQDCFLFDTSTLFSAGSPVGFFLLLKRAQLLPRKHRRKPGVDEAVSSTPGVAGERGQFGCLALDNIFNVINGYDPVAYQLNAAFDVAYSKTLKPAFLPSANKSWYLANPFSRGGADTSLKPPVPRLPSNVELETHNFTREEIAEERAYLLNDNGQVDYFLRYGGGPLEIQYLTMLGAHSSYWISKDFIRFMVIEVGRERGREGTLQVMRAQKKKQAGV</sequence>
<reference evidence="3" key="1">
    <citation type="journal article" date="2020" name="Stud. Mycol.">
        <title>101 Dothideomycetes genomes: a test case for predicting lifestyles and emergence of pathogens.</title>
        <authorList>
            <person name="Haridas S."/>
            <person name="Albert R."/>
            <person name="Binder M."/>
            <person name="Bloem J."/>
            <person name="Labutti K."/>
            <person name="Salamov A."/>
            <person name="Andreopoulos B."/>
            <person name="Baker S."/>
            <person name="Barry K."/>
            <person name="Bills G."/>
            <person name="Bluhm B."/>
            <person name="Cannon C."/>
            <person name="Castanera R."/>
            <person name="Culley D."/>
            <person name="Daum C."/>
            <person name="Ezra D."/>
            <person name="Gonzalez J."/>
            <person name="Henrissat B."/>
            <person name="Kuo A."/>
            <person name="Liang C."/>
            <person name="Lipzen A."/>
            <person name="Lutzoni F."/>
            <person name="Magnuson J."/>
            <person name="Mondo S."/>
            <person name="Nolan M."/>
            <person name="Ohm R."/>
            <person name="Pangilinan J."/>
            <person name="Park H.-J."/>
            <person name="Ramirez L."/>
            <person name="Alfaro M."/>
            <person name="Sun H."/>
            <person name="Tritt A."/>
            <person name="Yoshinaga Y."/>
            <person name="Zwiers L.-H."/>
            <person name="Turgeon B."/>
            <person name="Goodwin S."/>
            <person name="Spatafora J."/>
            <person name="Crous P."/>
            <person name="Grigoriev I."/>
        </authorList>
    </citation>
    <scope>NUCLEOTIDE SEQUENCE</scope>
    <source>
        <strain evidence="3">CBS 133067</strain>
    </source>
</reference>
<feature type="domain" description="DDHD" evidence="2">
    <location>
        <begin position="682"/>
        <end position="874"/>
    </location>
</feature>
<dbReference type="PROSITE" id="PS51043">
    <property type="entry name" value="DDHD"/>
    <property type="match status" value="1"/>
</dbReference>
<evidence type="ECO:0000313" key="4">
    <source>
        <dbReference type="Proteomes" id="UP000799772"/>
    </source>
</evidence>
<dbReference type="InterPro" id="IPR029058">
    <property type="entry name" value="AB_hydrolase_fold"/>
</dbReference>
<dbReference type="Proteomes" id="UP000799772">
    <property type="component" value="Unassembled WGS sequence"/>
</dbReference>
<gene>
    <name evidence="3" type="ORF">NA57DRAFT_45561</name>
</gene>
<dbReference type="Pfam" id="PF02862">
    <property type="entry name" value="DDHD"/>
    <property type="match status" value="2"/>
</dbReference>
<dbReference type="InterPro" id="IPR058055">
    <property type="entry name" value="PA-PLA1"/>
</dbReference>
<dbReference type="SMART" id="SM01127">
    <property type="entry name" value="DDHD"/>
    <property type="match status" value="1"/>
</dbReference>
<keyword evidence="4" id="KW-1185">Reference proteome</keyword>
<feature type="region of interest" description="Disordered" evidence="1">
    <location>
        <begin position="89"/>
        <end position="175"/>
    </location>
</feature>
<dbReference type="AlphaFoldDB" id="A0A9P4I9F5"/>
<dbReference type="SUPFAM" id="SSF53474">
    <property type="entry name" value="alpha/beta-Hydrolases"/>
    <property type="match status" value="1"/>
</dbReference>
<proteinExistence type="predicted"/>
<feature type="compositionally biased region" description="Polar residues" evidence="1">
    <location>
        <begin position="194"/>
        <end position="204"/>
    </location>
</feature>
<organism evidence="3 4">
    <name type="scientific">Rhizodiscina lignyota</name>
    <dbReference type="NCBI Taxonomy" id="1504668"/>
    <lineage>
        <taxon>Eukaryota</taxon>
        <taxon>Fungi</taxon>
        <taxon>Dikarya</taxon>
        <taxon>Ascomycota</taxon>
        <taxon>Pezizomycotina</taxon>
        <taxon>Dothideomycetes</taxon>
        <taxon>Pleosporomycetidae</taxon>
        <taxon>Aulographales</taxon>
        <taxon>Rhizodiscinaceae</taxon>
        <taxon>Rhizodiscina</taxon>
    </lineage>
</organism>
<name>A0A9P4I9F5_9PEZI</name>
<dbReference type="GO" id="GO:0005737">
    <property type="term" value="C:cytoplasm"/>
    <property type="evidence" value="ECO:0007669"/>
    <property type="project" value="TreeGrafter"/>
</dbReference>
<dbReference type="PANTHER" id="PTHR23509">
    <property type="entry name" value="PA-PL1 PHOSPHOLIPASE FAMILY"/>
    <property type="match status" value="1"/>
</dbReference>
<feature type="region of interest" description="Disordered" evidence="1">
    <location>
        <begin position="455"/>
        <end position="478"/>
    </location>
</feature>
<dbReference type="InterPro" id="IPR004177">
    <property type="entry name" value="DDHD_dom"/>
</dbReference>
<feature type="region of interest" description="Disordered" evidence="1">
    <location>
        <begin position="189"/>
        <end position="209"/>
    </location>
</feature>
<feature type="region of interest" description="Disordered" evidence="1">
    <location>
        <begin position="325"/>
        <end position="354"/>
    </location>
</feature>
<dbReference type="EMBL" id="ML978133">
    <property type="protein sequence ID" value="KAF2094834.1"/>
    <property type="molecule type" value="Genomic_DNA"/>
</dbReference>
<dbReference type="GO" id="GO:0004620">
    <property type="term" value="F:phospholipase activity"/>
    <property type="evidence" value="ECO:0007669"/>
    <property type="project" value="TreeGrafter"/>
</dbReference>
<accession>A0A9P4I9F5</accession>
<evidence type="ECO:0000256" key="1">
    <source>
        <dbReference type="SAM" id="MobiDB-lite"/>
    </source>
</evidence>
<dbReference type="GO" id="GO:0046872">
    <property type="term" value="F:metal ion binding"/>
    <property type="evidence" value="ECO:0007669"/>
    <property type="project" value="InterPro"/>
</dbReference>
<comment type="caution">
    <text evidence="3">The sequence shown here is derived from an EMBL/GenBank/DDBJ whole genome shotgun (WGS) entry which is preliminary data.</text>
</comment>
<evidence type="ECO:0000259" key="2">
    <source>
        <dbReference type="PROSITE" id="PS51043"/>
    </source>
</evidence>